<name>A0A443RPA4_9ACAR</name>
<dbReference type="GO" id="GO:0007017">
    <property type="term" value="P:microtubule-based process"/>
    <property type="evidence" value="ECO:0007669"/>
    <property type="project" value="InterPro"/>
</dbReference>
<dbReference type="EMBL" id="NCKU01000117">
    <property type="protein sequence ID" value="RWS17116.1"/>
    <property type="molecule type" value="Genomic_DNA"/>
</dbReference>
<comment type="caution">
    <text evidence="6">The sequence shown here is derived from an EMBL/GenBank/DDBJ whole genome shotgun (WGS) entry which is preliminary data.</text>
</comment>
<comment type="similarity">
    <text evidence="2">Belongs to the dynactin subunit 2 family.</text>
</comment>
<dbReference type="GO" id="GO:0005869">
    <property type="term" value="C:dynactin complex"/>
    <property type="evidence" value="ECO:0007669"/>
    <property type="project" value="InterPro"/>
</dbReference>
<dbReference type="STRING" id="1965070.A0A443RPA4"/>
<evidence type="ECO:0000313" key="6">
    <source>
        <dbReference type="EMBL" id="RWS17116.1"/>
    </source>
</evidence>
<dbReference type="GO" id="GO:0030286">
    <property type="term" value="C:dynein complex"/>
    <property type="evidence" value="ECO:0007669"/>
    <property type="project" value="UniProtKB-KW"/>
</dbReference>
<keyword evidence="5" id="KW-0175">Coiled coil</keyword>
<feature type="coiled-coil region" evidence="5">
    <location>
        <begin position="284"/>
        <end position="314"/>
    </location>
</feature>
<keyword evidence="4" id="KW-0243">Dynein</keyword>
<gene>
    <name evidence="6" type="ORF">B4U79_15786</name>
</gene>
<dbReference type="GO" id="GO:0005737">
    <property type="term" value="C:cytoplasm"/>
    <property type="evidence" value="ECO:0007669"/>
    <property type="project" value="UniProtKB-SubCell"/>
</dbReference>
<keyword evidence="3" id="KW-0963">Cytoplasm</keyword>
<keyword evidence="7" id="KW-1185">Reference proteome</keyword>
<evidence type="ECO:0000256" key="1">
    <source>
        <dbReference type="ARBA" id="ARBA00004496"/>
    </source>
</evidence>
<evidence type="ECO:0000256" key="3">
    <source>
        <dbReference type="ARBA" id="ARBA00022490"/>
    </source>
</evidence>
<dbReference type="AlphaFoldDB" id="A0A443RPA4"/>
<organism evidence="6 7">
    <name type="scientific">Dinothrombium tinctorium</name>
    <dbReference type="NCBI Taxonomy" id="1965070"/>
    <lineage>
        <taxon>Eukaryota</taxon>
        <taxon>Metazoa</taxon>
        <taxon>Ecdysozoa</taxon>
        <taxon>Arthropoda</taxon>
        <taxon>Chelicerata</taxon>
        <taxon>Arachnida</taxon>
        <taxon>Acari</taxon>
        <taxon>Acariformes</taxon>
        <taxon>Trombidiformes</taxon>
        <taxon>Prostigmata</taxon>
        <taxon>Anystina</taxon>
        <taxon>Parasitengona</taxon>
        <taxon>Trombidioidea</taxon>
        <taxon>Trombidiidae</taxon>
        <taxon>Dinothrombium</taxon>
    </lineage>
</organism>
<protein>
    <submittedName>
        <fullName evidence="6">Dynactin subunit 2-A-like protein</fullName>
    </submittedName>
</protein>
<evidence type="ECO:0000256" key="4">
    <source>
        <dbReference type="ARBA" id="ARBA00023017"/>
    </source>
</evidence>
<evidence type="ECO:0000313" key="7">
    <source>
        <dbReference type="Proteomes" id="UP000285301"/>
    </source>
</evidence>
<dbReference type="Pfam" id="PF04912">
    <property type="entry name" value="Dynamitin"/>
    <property type="match status" value="1"/>
</dbReference>
<dbReference type="OrthoDB" id="4977at2759"/>
<dbReference type="Proteomes" id="UP000285301">
    <property type="component" value="Unassembled WGS sequence"/>
</dbReference>
<proteinExistence type="inferred from homology"/>
<reference evidence="6 7" key="1">
    <citation type="journal article" date="2018" name="Gigascience">
        <title>Genomes of trombidid mites reveal novel predicted allergens and laterally-transferred genes associated with secondary metabolism.</title>
        <authorList>
            <person name="Dong X."/>
            <person name="Chaisiri K."/>
            <person name="Xia D."/>
            <person name="Armstrong S.D."/>
            <person name="Fang Y."/>
            <person name="Donnelly M.J."/>
            <person name="Kadowaki T."/>
            <person name="McGarry J.W."/>
            <person name="Darby A.C."/>
            <person name="Makepeace B.L."/>
        </authorList>
    </citation>
    <scope>NUCLEOTIDE SEQUENCE [LARGE SCALE GENOMIC DNA]</scope>
    <source>
        <strain evidence="6">UoL-WK</strain>
    </source>
</reference>
<evidence type="ECO:0000256" key="5">
    <source>
        <dbReference type="SAM" id="Coils"/>
    </source>
</evidence>
<evidence type="ECO:0000256" key="2">
    <source>
        <dbReference type="ARBA" id="ARBA00006176"/>
    </source>
</evidence>
<sequence>MSDVSKYRNLPGIAFDQPDVYETNDLPEVDQINRRAATVYDGDQTDNVSIIAVKPEQAYDAFKDKVVDGSQVDFREPIAKQRPLGYQSFGDWEIVDSASRDRETPLQKYRRIQAEAAELIEGLRAAKQPSADSASKVVPTFGNELTPCDIVTGLDQLTEQLKSLNVEQWAESNILYGVESSKIYSKLCSQVEGLKESQQKDEKSASKSEAHSFTYQLLCDPQLSRNREMTRLNLIEQRIKRLESLLGNDDQKISFLTNLTNDKSLVEAVNLMSARISQMDSSHLESIEARLKSLLNKLNQMSEKKAQLEDIEKQNKIDELYEIVMKNEKRSASMPLIATRLNALNDLQEQGKI</sequence>
<dbReference type="InterPro" id="IPR028133">
    <property type="entry name" value="Dynamitin"/>
</dbReference>
<accession>A0A443RPA4</accession>
<dbReference type="PANTHER" id="PTHR15346">
    <property type="entry name" value="DYNACTIN SUBUNIT"/>
    <property type="match status" value="1"/>
</dbReference>
<comment type="subcellular location">
    <subcellularLocation>
        <location evidence="1">Cytoplasm</location>
    </subcellularLocation>
</comment>